<dbReference type="Gene3D" id="2.60.40.680">
    <property type="match status" value="1"/>
</dbReference>
<dbReference type="CDD" id="cd08547">
    <property type="entry name" value="Type_II_cohesin"/>
    <property type="match status" value="1"/>
</dbReference>
<accession>A0ABW2SPL3</accession>
<dbReference type="Proteomes" id="UP001596527">
    <property type="component" value="Unassembled WGS sequence"/>
</dbReference>
<dbReference type="EMBL" id="JBHTEF010000001">
    <property type="protein sequence ID" value="MFC7581824.1"/>
    <property type="molecule type" value="Genomic_DNA"/>
</dbReference>
<gene>
    <name evidence="3" type="ORF">ACFQWG_11525</name>
</gene>
<feature type="compositionally biased region" description="Polar residues" evidence="1">
    <location>
        <begin position="15"/>
        <end position="26"/>
    </location>
</feature>
<dbReference type="SUPFAM" id="SSF49384">
    <property type="entry name" value="Carbohydrate-binding domain"/>
    <property type="match status" value="1"/>
</dbReference>
<feature type="region of interest" description="Disordered" evidence="1">
    <location>
        <begin position="1"/>
        <end position="28"/>
    </location>
</feature>
<dbReference type="RefSeq" id="WP_380975461.1">
    <property type="nucleotide sequence ID" value="NZ_JBHTEF010000001.1"/>
</dbReference>
<feature type="region of interest" description="Disordered" evidence="1">
    <location>
        <begin position="190"/>
        <end position="230"/>
    </location>
</feature>
<evidence type="ECO:0000313" key="4">
    <source>
        <dbReference type="Proteomes" id="UP001596527"/>
    </source>
</evidence>
<organism evidence="3 4">
    <name type="scientific">Schaalia naturae</name>
    <dbReference type="NCBI Taxonomy" id="635203"/>
    <lineage>
        <taxon>Bacteria</taxon>
        <taxon>Bacillati</taxon>
        <taxon>Actinomycetota</taxon>
        <taxon>Actinomycetes</taxon>
        <taxon>Actinomycetales</taxon>
        <taxon>Actinomycetaceae</taxon>
        <taxon>Schaalia</taxon>
    </lineage>
</organism>
<feature type="compositionally biased region" description="Low complexity" evidence="1">
    <location>
        <begin position="203"/>
        <end position="212"/>
    </location>
</feature>
<sequence>MRTARPARPPAPRFSGTSPHPLPSTSPRRAVPRLLAAAAAAAVWLLPAAPALADPVIGSIAVDAPDTATVGEEFSVAVSAEGLEDLYSYEITLAYDPGLLSVDESSTSTPAGGFADTEAEAADGALVIRGTRLGTSPGLSGDQDLATMSLTASSAGAASLALVSMTAIDSQGEAVDLRDLDTAAITIAAAQGGGGSPSPTPSPDSSSAASPAPDRPDDAGRADSGPLADTGSPAIAVVLTAAATAALGAGAVAARASSRRGPLR</sequence>
<dbReference type="InterPro" id="IPR002102">
    <property type="entry name" value="Cohesin_dom"/>
</dbReference>
<dbReference type="Pfam" id="PF00963">
    <property type="entry name" value="Cohesin"/>
    <property type="match status" value="1"/>
</dbReference>
<reference evidence="4" key="1">
    <citation type="journal article" date="2019" name="Int. J. Syst. Evol. Microbiol.">
        <title>The Global Catalogue of Microorganisms (GCM) 10K type strain sequencing project: providing services to taxonomists for standard genome sequencing and annotation.</title>
        <authorList>
            <consortium name="The Broad Institute Genomics Platform"/>
            <consortium name="The Broad Institute Genome Sequencing Center for Infectious Disease"/>
            <person name="Wu L."/>
            <person name="Ma J."/>
        </authorList>
    </citation>
    <scope>NUCLEOTIDE SEQUENCE [LARGE SCALE GENOMIC DNA]</scope>
    <source>
        <strain evidence="4">CCUG 56698</strain>
    </source>
</reference>
<proteinExistence type="predicted"/>
<comment type="caution">
    <text evidence="3">The sequence shown here is derived from an EMBL/GenBank/DDBJ whole genome shotgun (WGS) entry which is preliminary data.</text>
</comment>
<evidence type="ECO:0000256" key="1">
    <source>
        <dbReference type="SAM" id="MobiDB-lite"/>
    </source>
</evidence>
<feature type="domain" description="Cohesin" evidence="2">
    <location>
        <begin position="61"/>
        <end position="177"/>
    </location>
</feature>
<name>A0ABW2SPL3_9ACTO</name>
<evidence type="ECO:0000259" key="2">
    <source>
        <dbReference type="Pfam" id="PF00963"/>
    </source>
</evidence>
<dbReference type="InterPro" id="IPR008965">
    <property type="entry name" value="CBM2/CBM3_carb-bd_dom_sf"/>
</dbReference>
<evidence type="ECO:0000313" key="3">
    <source>
        <dbReference type="EMBL" id="MFC7581824.1"/>
    </source>
</evidence>
<keyword evidence="4" id="KW-1185">Reference proteome</keyword>
<protein>
    <submittedName>
        <fullName evidence="3">Cohesin domain-containing protein</fullName>
    </submittedName>
</protein>